<reference evidence="1 2" key="1">
    <citation type="submission" date="2019-09" db="EMBL/GenBank/DDBJ databases">
        <title>Whole genome sequence of Photorhabdus heterorhabditis strain ETL (Enterobacteriales: Enterobacteriaceae) a bacterial symbiont of Heterorhabditis zealandica strain ETL (Rhabditida: Heterorhabditidae).</title>
        <authorList>
            <person name="Lulamba T.E."/>
            <person name="Serepa-Dlamini M.H."/>
        </authorList>
    </citation>
    <scope>NUCLEOTIDE SEQUENCE [LARGE SCALE GENOMIC DNA]</scope>
    <source>
        <strain evidence="1 2">ETL</strain>
    </source>
</reference>
<evidence type="ECO:0000313" key="2">
    <source>
        <dbReference type="Proteomes" id="UP000322184"/>
    </source>
</evidence>
<name>A0A5B0VYC9_9GAMM</name>
<dbReference type="AlphaFoldDB" id="A0A5B0VYC9"/>
<organism evidence="1 2">
    <name type="scientific">Photorhabdus heterorhabditis</name>
    <dbReference type="NCBI Taxonomy" id="880156"/>
    <lineage>
        <taxon>Bacteria</taxon>
        <taxon>Pseudomonadati</taxon>
        <taxon>Pseudomonadota</taxon>
        <taxon>Gammaproteobacteria</taxon>
        <taxon>Enterobacterales</taxon>
        <taxon>Morganellaceae</taxon>
        <taxon>Photorhabdus</taxon>
    </lineage>
</organism>
<dbReference type="RefSeq" id="WP_149617355.1">
    <property type="nucleotide sequence ID" value="NZ_CAWPFF010000088.1"/>
</dbReference>
<evidence type="ECO:0000313" key="1">
    <source>
        <dbReference type="EMBL" id="KAA1179740.1"/>
    </source>
</evidence>
<proteinExistence type="predicted"/>
<accession>A0A5B0VYC9</accession>
<protein>
    <submittedName>
        <fullName evidence="1">Uncharacterized protein</fullName>
    </submittedName>
</protein>
<gene>
    <name evidence="1" type="ORF">F0L16_18065</name>
</gene>
<comment type="caution">
    <text evidence="1">The sequence shown here is derived from an EMBL/GenBank/DDBJ whole genome shotgun (WGS) entry which is preliminary data.</text>
</comment>
<dbReference type="Proteomes" id="UP000322184">
    <property type="component" value="Unassembled WGS sequence"/>
</dbReference>
<dbReference type="EMBL" id="VTUW01000046">
    <property type="protein sequence ID" value="KAA1179740.1"/>
    <property type="molecule type" value="Genomic_DNA"/>
</dbReference>
<sequence>MEYSYRIIKYTNINENGDVFSRPDEWTSFFDIGQKVEKSEYERIENQYVDYVINLCNCLRINCIIINGLDIFADEISYSEGQSIYINQLGDVIKSILREDIWCKLISDKCEFHFGYDFYMYFVSKIDPHECIAKIATELTVQKYKSPYLDK</sequence>